<dbReference type="PANTHER" id="PTHR10913">
    <property type="entry name" value="FOLLISTATIN-RELATED"/>
    <property type="match status" value="1"/>
</dbReference>
<keyword evidence="2" id="KW-1015">Disulfide bond</keyword>
<dbReference type="SUPFAM" id="SSF100895">
    <property type="entry name" value="Kazal-type serine protease inhibitors"/>
    <property type="match status" value="3"/>
</dbReference>
<sequence length="472" mass="50698">NLRLVNYPGKAPSLYIRSTVSMECKPSVHLKHLGNKEALMGSHSLQGTVECCSIMFLESSWREYNYTSLRIVPGLLAQYMAEQSFQQWYPKTSYDCHLSIPSSHLSIPSSHLSIPDIHLSILSSLLSTLGRLLSIPGSHLSIPGSHLSIPSSHLSIPGSYLYILGNHLSVPGSHLSIPSSHLSIPSSHLSILSSLLSTLGRLLSTLGRLLSTLGSHLSIPGSHLSIPSSHLSIPGSYLSILDLHAPSPCLNTECRFGASCVVKNQQPVCECQQLCQSVYDPVCGSDSRTYGNPCELESTACALKKEIAIKHKGPCDRCKKCQFGAICEAETGRCVCPTECVPSAQPVCGTDGNTYGSECELHVRACTQQINLQVAAQGDCKTCGNTICGFGAKCVNNQCVCQPCERQPYLPVCGSDGVTYDNRCALQAASCKQKKKIDVSRAGSCEDAPCNTLLASLLLMSNMTNHADLTTK</sequence>
<organism evidence="5 6">
    <name type="scientific">Ranitomeya imitator</name>
    <name type="common">mimic poison frog</name>
    <dbReference type="NCBI Taxonomy" id="111125"/>
    <lineage>
        <taxon>Eukaryota</taxon>
        <taxon>Metazoa</taxon>
        <taxon>Chordata</taxon>
        <taxon>Craniata</taxon>
        <taxon>Vertebrata</taxon>
        <taxon>Euteleostomi</taxon>
        <taxon>Amphibia</taxon>
        <taxon>Batrachia</taxon>
        <taxon>Anura</taxon>
        <taxon>Neobatrachia</taxon>
        <taxon>Hyloidea</taxon>
        <taxon>Dendrobatidae</taxon>
        <taxon>Dendrobatinae</taxon>
        <taxon>Ranitomeya</taxon>
    </lineage>
</organism>
<dbReference type="Gene3D" id="3.30.60.30">
    <property type="match status" value="3"/>
</dbReference>
<keyword evidence="1" id="KW-0677">Repeat</keyword>
<proteinExistence type="predicted"/>
<accession>A0ABN9M965</accession>
<evidence type="ECO:0000256" key="2">
    <source>
        <dbReference type="ARBA" id="ARBA00023157"/>
    </source>
</evidence>
<evidence type="ECO:0000259" key="4">
    <source>
        <dbReference type="PROSITE" id="PS51465"/>
    </source>
</evidence>
<gene>
    <name evidence="5" type="ORF">RIMI_LOCUS18147338</name>
</gene>
<feature type="non-terminal residue" evidence="5">
    <location>
        <position position="1"/>
    </location>
</feature>
<dbReference type="InterPro" id="IPR002350">
    <property type="entry name" value="Kazal_dom"/>
</dbReference>
<dbReference type="PROSITE" id="PS51465">
    <property type="entry name" value="KAZAL_2"/>
    <property type="match status" value="3"/>
</dbReference>
<feature type="domain" description="Kazal-like" evidence="4">
    <location>
        <begin position="322"/>
        <end position="382"/>
    </location>
</feature>
<keyword evidence="3" id="KW-0325">Glycoprotein</keyword>
<reference evidence="5" key="1">
    <citation type="submission" date="2023-07" db="EMBL/GenBank/DDBJ databases">
        <authorList>
            <person name="Stuckert A."/>
        </authorList>
    </citation>
    <scope>NUCLEOTIDE SEQUENCE</scope>
</reference>
<keyword evidence="6" id="KW-1185">Reference proteome</keyword>
<evidence type="ECO:0000313" key="6">
    <source>
        <dbReference type="Proteomes" id="UP001176940"/>
    </source>
</evidence>
<dbReference type="SMART" id="SM00057">
    <property type="entry name" value="FIMAC"/>
    <property type="match status" value="2"/>
</dbReference>
<name>A0ABN9M965_9NEOB</name>
<dbReference type="EMBL" id="CAUEEQ010054691">
    <property type="protein sequence ID" value="CAJ0962275.1"/>
    <property type="molecule type" value="Genomic_DNA"/>
</dbReference>
<dbReference type="Proteomes" id="UP001176940">
    <property type="component" value="Unassembled WGS sequence"/>
</dbReference>
<dbReference type="CDD" id="cd00104">
    <property type="entry name" value="KAZAL_FS"/>
    <property type="match status" value="3"/>
</dbReference>
<dbReference type="PANTHER" id="PTHR10913:SF78">
    <property type="entry name" value="AGRIN"/>
    <property type="match status" value="1"/>
</dbReference>
<protein>
    <recommendedName>
        <fullName evidence="4">Kazal-like domain-containing protein</fullName>
    </recommendedName>
</protein>
<dbReference type="InterPro" id="IPR036058">
    <property type="entry name" value="Kazal_dom_sf"/>
</dbReference>
<dbReference type="InterPro" id="IPR003884">
    <property type="entry name" value="FacI_MAC"/>
</dbReference>
<feature type="domain" description="Kazal-like" evidence="4">
    <location>
        <begin position="400"/>
        <end position="447"/>
    </location>
</feature>
<dbReference type="Pfam" id="PF07648">
    <property type="entry name" value="Kazal_2"/>
    <property type="match status" value="3"/>
</dbReference>
<dbReference type="InterPro" id="IPR050653">
    <property type="entry name" value="Prot_Inhib_GrowthFact_Antg"/>
</dbReference>
<evidence type="ECO:0000256" key="1">
    <source>
        <dbReference type="ARBA" id="ARBA00022737"/>
    </source>
</evidence>
<evidence type="ECO:0000256" key="3">
    <source>
        <dbReference type="ARBA" id="ARBA00023180"/>
    </source>
</evidence>
<evidence type="ECO:0000313" key="5">
    <source>
        <dbReference type="EMBL" id="CAJ0962275.1"/>
    </source>
</evidence>
<comment type="caution">
    <text evidence="5">The sequence shown here is derived from an EMBL/GenBank/DDBJ whole genome shotgun (WGS) entry which is preliminary data.</text>
</comment>
<dbReference type="InterPro" id="IPR003645">
    <property type="entry name" value="Fol_N"/>
</dbReference>
<feature type="domain" description="Kazal-like" evidence="4">
    <location>
        <begin position="270"/>
        <end position="317"/>
    </location>
</feature>
<dbReference type="SMART" id="SM00274">
    <property type="entry name" value="FOLN"/>
    <property type="match status" value="2"/>
</dbReference>
<dbReference type="SMART" id="SM00280">
    <property type="entry name" value="KAZAL"/>
    <property type="match status" value="3"/>
</dbReference>